<dbReference type="PANTHER" id="PTHR10334">
    <property type="entry name" value="CYSTEINE-RICH SECRETORY PROTEIN-RELATED"/>
    <property type="match status" value="1"/>
</dbReference>
<dbReference type="InterPro" id="IPR018244">
    <property type="entry name" value="Allrgn_V5/Tpx1_CS"/>
</dbReference>
<keyword evidence="1" id="KW-0800">Toxin</keyword>
<evidence type="ECO:0000256" key="4">
    <source>
        <dbReference type="SAM" id="SignalP"/>
    </source>
</evidence>
<evidence type="ECO:0000256" key="1">
    <source>
        <dbReference type="ARBA" id="ARBA00022656"/>
    </source>
</evidence>
<dbReference type="Gene3D" id="3.40.33.10">
    <property type="entry name" value="CAP"/>
    <property type="match status" value="1"/>
</dbReference>
<protein>
    <recommendedName>
        <fullName evidence="5">ShKT domain-containing protein</fullName>
    </recommendedName>
</protein>
<dbReference type="OrthoDB" id="5950291at2759"/>
<dbReference type="PROSITE" id="PS01009">
    <property type="entry name" value="CRISP_1"/>
    <property type="match status" value="1"/>
</dbReference>
<dbReference type="InterPro" id="IPR001283">
    <property type="entry name" value="CRISP-related"/>
</dbReference>
<dbReference type="GeneID" id="110254405"/>
<dbReference type="FunFam" id="3.40.33.10:FF:000010">
    <property type="entry name" value="Predicted protein"/>
    <property type="match status" value="1"/>
</dbReference>
<dbReference type="EnsemblMetazoa" id="XM_021061390.2">
    <property type="protein sequence ID" value="XP_020917049.1"/>
    <property type="gene ID" value="LOC110254405"/>
</dbReference>
<dbReference type="PROSITE" id="PS51670">
    <property type="entry name" value="SHKT"/>
    <property type="match status" value="1"/>
</dbReference>
<dbReference type="AlphaFoldDB" id="A0A913Y9P9"/>
<dbReference type="SUPFAM" id="SSF55797">
    <property type="entry name" value="PR-1-like"/>
    <property type="match status" value="1"/>
</dbReference>
<evidence type="ECO:0000256" key="2">
    <source>
        <dbReference type="PROSITE-ProRule" id="PRU01005"/>
    </source>
</evidence>
<dbReference type="RefSeq" id="XP_020917049.1">
    <property type="nucleotide sequence ID" value="XM_021061390.2"/>
</dbReference>
<evidence type="ECO:0000313" key="7">
    <source>
        <dbReference type="Proteomes" id="UP000887567"/>
    </source>
</evidence>
<keyword evidence="4" id="KW-0732">Signal</keyword>
<dbReference type="CDD" id="cd05382">
    <property type="entry name" value="CAP_GAPR1-like"/>
    <property type="match status" value="1"/>
</dbReference>
<reference evidence="6" key="1">
    <citation type="submission" date="2022-11" db="UniProtKB">
        <authorList>
            <consortium name="EnsemblMetazoa"/>
        </authorList>
    </citation>
    <scope>IDENTIFICATION</scope>
</reference>
<dbReference type="GO" id="GO:0090729">
    <property type="term" value="F:toxin activity"/>
    <property type="evidence" value="ECO:0007669"/>
    <property type="project" value="UniProtKB-KW"/>
</dbReference>
<dbReference type="InterPro" id="IPR003582">
    <property type="entry name" value="ShKT_dom"/>
</dbReference>
<dbReference type="PRINTS" id="PR00837">
    <property type="entry name" value="V5TPXLIKE"/>
</dbReference>
<dbReference type="InterPro" id="IPR034113">
    <property type="entry name" value="SCP_GAPR1-like"/>
</dbReference>
<dbReference type="InterPro" id="IPR014044">
    <property type="entry name" value="CAP_dom"/>
</dbReference>
<name>A0A913Y9P9_EXADI</name>
<evidence type="ECO:0000313" key="6">
    <source>
        <dbReference type="EnsemblMetazoa" id="XP_020917049.1"/>
    </source>
</evidence>
<feature type="signal peptide" evidence="4">
    <location>
        <begin position="1"/>
        <end position="15"/>
    </location>
</feature>
<sequence length="233" mass="25167">MILVLLLALVVVSSGLQDCNPEYQEDTQDCTYYKNQGDCTNKWAEWMKTNCKIACGYCQVASTTQPPTQSPSTSVPVTQTPSTQTPSNFDSACLQAHNAKRSVHSAPDLTWDSGLAATATSWAQHLASTGGFSHSTGNYGENIYYSWGTNEGTCEQAVQSWYDEIKDYDYQNPGFSSKTGHFTQVVWKSSTKLGVGKATADDGGGYKKTYIVAQYTPAGNSGAYAANVLPKNA</sequence>
<proteinExistence type="predicted"/>
<dbReference type="SMART" id="SM00198">
    <property type="entry name" value="SCP"/>
    <property type="match status" value="1"/>
</dbReference>
<dbReference type="InterPro" id="IPR035940">
    <property type="entry name" value="CAP_sf"/>
</dbReference>
<dbReference type="GO" id="GO:0005576">
    <property type="term" value="C:extracellular region"/>
    <property type="evidence" value="ECO:0007669"/>
    <property type="project" value="InterPro"/>
</dbReference>
<dbReference type="PRINTS" id="PR00838">
    <property type="entry name" value="V5ALLERGEN"/>
</dbReference>
<evidence type="ECO:0000256" key="3">
    <source>
        <dbReference type="SAM" id="MobiDB-lite"/>
    </source>
</evidence>
<dbReference type="Pfam" id="PF01549">
    <property type="entry name" value="ShK"/>
    <property type="match status" value="1"/>
</dbReference>
<dbReference type="Proteomes" id="UP000887567">
    <property type="component" value="Unplaced"/>
</dbReference>
<dbReference type="InterPro" id="IPR002413">
    <property type="entry name" value="V5_allergen-like"/>
</dbReference>
<accession>A0A913Y9P9</accession>
<evidence type="ECO:0000259" key="5">
    <source>
        <dbReference type="PROSITE" id="PS51670"/>
    </source>
</evidence>
<feature type="region of interest" description="Disordered" evidence="3">
    <location>
        <begin position="64"/>
        <end position="84"/>
    </location>
</feature>
<feature type="domain" description="ShKT" evidence="5">
    <location>
        <begin position="22"/>
        <end position="58"/>
    </location>
</feature>
<dbReference type="Pfam" id="PF00188">
    <property type="entry name" value="CAP"/>
    <property type="match status" value="1"/>
</dbReference>
<dbReference type="KEGG" id="epa:110254405"/>
<keyword evidence="7" id="KW-1185">Reference proteome</keyword>
<organism evidence="6 7">
    <name type="scientific">Exaiptasia diaphana</name>
    <name type="common">Tropical sea anemone</name>
    <name type="synonym">Aiptasia pulchella</name>
    <dbReference type="NCBI Taxonomy" id="2652724"/>
    <lineage>
        <taxon>Eukaryota</taxon>
        <taxon>Metazoa</taxon>
        <taxon>Cnidaria</taxon>
        <taxon>Anthozoa</taxon>
        <taxon>Hexacorallia</taxon>
        <taxon>Actiniaria</taxon>
        <taxon>Aiptasiidae</taxon>
        <taxon>Exaiptasia</taxon>
    </lineage>
</organism>
<dbReference type="OMA" id="WMKTNCK"/>
<feature type="chain" id="PRO_5036903375" description="ShKT domain-containing protein" evidence="4">
    <location>
        <begin position="16"/>
        <end position="233"/>
    </location>
</feature>
<comment type="caution">
    <text evidence="2">Lacks conserved residue(s) required for the propagation of feature annotation.</text>
</comment>